<dbReference type="GO" id="GO:0005524">
    <property type="term" value="F:ATP binding"/>
    <property type="evidence" value="ECO:0007669"/>
    <property type="project" value="UniProtKB-KW"/>
</dbReference>
<dbReference type="PROSITE" id="PS50929">
    <property type="entry name" value="ABC_TM1F"/>
    <property type="match status" value="1"/>
</dbReference>
<dbReference type="CDD" id="cd03228">
    <property type="entry name" value="ABCC_MRP_Like"/>
    <property type="match status" value="1"/>
</dbReference>
<accession>A0A552UG46</accession>
<dbReference type="InterPro" id="IPR017871">
    <property type="entry name" value="ABC_transporter-like_CS"/>
</dbReference>
<evidence type="ECO:0000256" key="7">
    <source>
        <dbReference type="SAM" id="Phobius"/>
    </source>
</evidence>
<dbReference type="InterPro" id="IPR011527">
    <property type="entry name" value="ABC1_TM_dom"/>
</dbReference>
<dbReference type="InterPro" id="IPR003439">
    <property type="entry name" value="ABC_transporter-like_ATP-bd"/>
</dbReference>
<dbReference type="RefSeq" id="WP_235889209.1">
    <property type="nucleotide sequence ID" value="NZ_VJWA01000001.1"/>
</dbReference>
<evidence type="ECO:0000256" key="5">
    <source>
        <dbReference type="ARBA" id="ARBA00022989"/>
    </source>
</evidence>
<dbReference type="InterPro" id="IPR036640">
    <property type="entry name" value="ABC1_TM_sf"/>
</dbReference>
<dbReference type="PANTHER" id="PTHR24221:SF654">
    <property type="entry name" value="ATP-BINDING CASSETTE SUB-FAMILY B MEMBER 6"/>
    <property type="match status" value="1"/>
</dbReference>
<dbReference type="PROSITE" id="PS00211">
    <property type="entry name" value="ABC_TRANSPORTER_1"/>
    <property type="match status" value="1"/>
</dbReference>
<comment type="caution">
    <text evidence="10">The sequence shown here is derived from an EMBL/GenBank/DDBJ whole genome shotgun (WGS) entry which is preliminary data.</text>
</comment>
<keyword evidence="4 10" id="KW-0067">ATP-binding</keyword>
<dbReference type="InterPro" id="IPR027417">
    <property type="entry name" value="P-loop_NTPase"/>
</dbReference>
<name>A0A552UG46_9SPHN</name>
<proteinExistence type="predicted"/>
<dbReference type="GO" id="GO:0034040">
    <property type="term" value="F:ATPase-coupled lipid transmembrane transporter activity"/>
    <property type="evidence" value="ECO:0007669"/>
    <property type="project" value="TreeGrafter"/>
</dbReference>
<dbReference type="Pfam" id="PF00005">
    <property type="entry name" value="ABC_tran"/>
    <property type="match status" value="1"/>
</dbReference>
<dbReference type="Gene3D" id="3.40.50.300">
    <property type="entry name" value="P-loop containing nucleotide triphosphate hydrolases"/>
    <property type="match status" value="1"/>
</dbReference>
<feature type="domain" description="ABC transmembrane type-1" evidence="9">
    <location>
        <begin position="22"/>
        <end position="284"/>
    </location>
</feature>
<dbReference type="PANTHER" id="PTHR24221">
    <property type="entry name" value="ATP-BINDING CASSETTE SUB-FAMILY B"/>
    <property type="match status" value="1"/>
</dbReference>
<comment type="subcellular location">
    <subcellularLocation>
        <location evidence="1">Cell membrane</location>
        <topology evidence="1">Multi-pass membrane protein</topology>
    </subcellularLocation>
</comment>
<feature type="domain" description="ABC transporter" evidence="8">
    <location>
        <begin position="340"/>
        <end position="574"/>
    </location>
</feature>
<feature type="transmembrane region" description="Helical" evidence="7">
    <location>
        <begin position="146"/>
        <end position="175"/>
    </location>
</feature>
<evidence type="ECO:0000259" key="9">
    <source>
        <dbReference type="PROSITE" id="PS50929"/>
    </source>
</evidence>
<protein>
    <submittedName>
        <fullName evidence="10">ABC transporter ATP-binding protein</fullName>
    </submittedName>
</protein>
<dbReference type="EMBL" id="VJWA01000001">
    <property type="protein sequence ID" value="TRW17193.1"/>
    <property type="molecule type" value="Genomic_DNA"/>
</dbReference>
<keyword evidence="6 7" id="KW-0472">Membrane</keyword>
<keyword evidence="11" id="KW-1185">Reference proteome</keyword>
<gene>
    <name evidence="10" type="ORF">FMM06_03055</name>
</gene>
<dbReference type="Gene3D" id="1.20.1560.10">
    <property type="entry name" value="ABC transporter type 1, transmembrane domain"/>
    <property type="match status" value="1"/>
</dbReference>
<keyword evidence="3" id="KW-0547">Nucleotide-binding</keyword>
<dbReference type="GO" id="GO:0140359">
    <property type="term" value="F:ABC-type transporter activity"/>
    <property type="evidence" value="ECO:0007669"/>
    <property type="project" value="InterPro"/>
</dbReference>
<dbReference type="InterPro" id="IPR039421">
    <property type="entry name" value="Type_1_exporter"/>
</dbReference>
<sequence length="577" mass="61572">MVPHLRTLAALLDRRGRRALSLIAVLTVGAAGLEMLTVALVYPLLQLIGSKSVGDGRALIAASGGFLALVVVKSVYNFGLLRFQEGWYQRVSADISRRLLHRYMAAPWLRHLERNTAALIGIADGAATWPLVTTLRSHIVLVTEGLVLVGVLGVMLWAAPLPMLVATSTVGGVFWPVSRYSSRRLHALGEQGTAVVADRVQAIRHALDGLREIRILGRPAWFEARYAEARTRDGAVQQQLNMLFALPRLVLEPLIVMAWVAVIVGLVTLRPDQLGDAVAVLGLFAIGGLRLIPSLTRTLGAVASIKAYRPAIEAISADLAAYPAATESPQRPLADLAEAIRIEGVGVDFGGATQAALDGVSLTIRKGQSIGIVGASGAGKSTLLDVMLGLVPPARGRVTIDGVDIASDLAGWQRQIAYVPQHVTIIDATLRANIAFGLADADIDDEQLHHIVGLAQLEGVVAVHGLDGAVGEDGCRLSGGERQRVGLARALYTARPVLILDEATSALDSETERAIGATLQALRRKRTTITVAHRLATVRACDVIVFMSAGRIVDHGQFDDLVARDPIFERFVTSGWQ</sequence>
<evidence type="ECO:0000256" key="2">
    <source>
        <dbReference type="ARBA" id="ARBA00022692"/>
    </source>
</evidence>
<feature type="transmembrane region" description="Helical" evidence="7">
    <location>
        <begin position="249"/>
        <end position="268"/>
    </location>
</feature>
<evidence type="ECO:0000313" key="11">
    <source>
        <dbReference type="Proteomes" id="UP000317894"/>
    </source>
</evidence>
<dbReference type="SUPFAM" id="SSF52540">
    <property type="entry name" value="P-loop containing nucleoside triphosphate hydrolases"/>
    <property type="match status" value="1"/>
</dbReference>
<evidence type="ECO:0000256" key="1">
    <source>
        <dbReference type="ARBA" id="ARBA00004651"/>
    </source>
</evidence>
<dbReference type="SMART" id="SM00382">
    <property type="entry name" value="AAA"/>
    <property type="match status" value="1"/>
</dbReference>
<dbReference type="GO" id="GO:0005886">
    <property type="term" value="C:plasma membrane"/>
    <property type="evidence" value="ECO:0007669"/>
    <property type="project" value="UniProtKB-SubCell"/>
</dbReference>
<feature type="transmembrane region" description="Helical" evidence="7">
    <location>
        <begin position="57"/>
        <end position="76"/>
    </location>
</feature>
<dbReference type="Proteomes" id="UP000317894">
    <property type="component" value="Unassembled WGS sequence"/>
</dbReference>
<dbReference type="AlphaFoldDB" id="A0A552UG46"/>
<evidence type="ECO:0000259" key="8">
    <source>
        <dbReference type="PROSITE" id="PS50893"/>
    </source>
</evidence>
<feature type="transmembrane region" description="Helical" evidence="7">
    <location>
        <begin position="274"/>
        <end position="292"/>
    </location>
</feature>
<dbReference type="InterPro" id="IPR003593">
    <property type="entry name" value="AAA+_ATPase"/>
</dbReference>
<dbReference type="SUPFAM" id="SSF90123">
    <property type="entry name" value="ABC transporter transmembrane region"/>
    <property type="match status" value="1"/>
</dbReference>
<dbReference type="PROSITE" id="PS50893">
    <property type="entry name" value="ABC_TRANSPORTER_2"/>
    <property type="match status" value="1"/>
</dbReference>
<evidence type="ECO:0000256" key="6">
    <source>
        <dbReference type="ARBA" id="ARBA00023136"/>
    </source>
</evidence>
<dbReference type="GO" id="GO:0016887">
    <property type="term" value="F:ATP hydrolysis activity"/>
    <property type="evidence" value="ECO:0007669"/>
    <property type="project" value="InterPro"/>
</dbReference>
<evidence type="ECO:0000256" key="3">
    <source>
        <dbReference type="ARBA" id="ARBA00022741"/>
    </source>
</evidence>
<keyword evidence="2 7" id="KW-0812">Transmembrane</keyword>
<feature type="transmembrane region" description="Helical" evidence="7">
    <location>
        <begin position="20"/>
        <end position="45"/>
    </location>
</feature>
<reference evidence="10 11" key="1">
    <citation type="submission" date="2019-07" db="EMBL/GenBank/DDBJ databases">
        <title>Novel species isolated from glacier.</title>
        <authorList>
            <person name="Liu Q."/>
            <person name="Xin Y.-H."/>
        </authorList>
    </citation>
    <scope>NUCLEOTIDE SEQUENCE [LARGE SCALE GENOMIC DNA]</scope>
    <source>
        <strain evidence="10 11">LB1R16</strain>
    </source>
</reference>
<evidence type="ECO:0000313" key="10">
    <source>
        <dbReference type="EMBL" id="TRW17193.1"/>
    </source>
</evidence>
<organism evidence="10 11">
    <name type="scientific">Glacieibacterium frigidum</name>
    <dbReference type="NCBI Taxonomy" id="2593303"/>
    <lineage>
        <taxon>Bacteria</taxon>
        <taxon>Pseudomonadati</taxon>
        <taxon>Pseudomonadota</taxon>
        <taxon>Alphaproteobacteria</taxon>
        <taxon>Sphingomonadales</taxon>
        <taxon>Sphingosinicellaceae</taxon>
        <taxon>Glacieibacterium</taxon>
    </lineage>
</organism>
<evidence type="ECO:0000256" key="4">
    <source>
        <dbReference type="ARBA" id="ARBA00022840"/>
    </source>
</evidence>
<keyword evidence="5 7" id="KW-1133">Transmembrane helix</keyword>